<evidence type="ECO:0000313" key="1">
    <source>
        <dbReference type="EMBL" id="GFU02790.1"/>
    </source>
</evidence>
<organism evidence="1 2">
    <name type="scientific">Nephila pilipes</name>
    <name type="common">Giant wood spider</name>
    <name type="synonym">Nephila maculata</name>
    <dbReference type="NCBI Taxonomy" id="299642"/>
    <lineage>
        <taxon>Eukaryota</taxon>
        <taxon>Metazoa</taxon>
        <taxon>Ecdysozoa</taxon>
        <taxon>Arthropoda</taxon>
        <taxon>Chelicerata</taxon>
        <taxon>Arachnida</taxon>
        <taxon>Araneae</taxon>
        <taxon>Araneomorphae</taxon>
        <taxon>Entelegynae</taxon>
        <taxon>Araneoidea</taxon>
        <taxon>Nephilidae</taxon>
        <taxon>Nephila</taxon>
    </lineage>
</organism>
<proteinExistence type="predicted"/>
<dbReference type="AlphaFoldDB" id="A0A8X6Q515"/>
<name>A0A8X6Q515_NEPPI</name>
<dbReference type="Proteomes" id="UP000887013">
    <property type="component" value="Unassembled WGS sequence"/>
</dbReference>
<keyword evidence="2" id="KW-1185">Reference proteome</keyword>
<evidence type="ECO:0000313" key="2">
    <source>
        <dbReference type="Proteomes" id="UP000887013"/>
    </source>
</evidence>
<dbReference type="EMBL" id="BMAW01027575">
    <property type="protein sequence ID" value="GFU02790.1"/>
    <property type="molecule type" value="Genomic_DNA"/>
</dbReference>
<accession>A0A8X6Q515</accession>
<sequence length="97" mass="11416">MMIDNKLNKCFFWCQWNSCLRAHHCAFGHLPPTVRMQAPLEQLEVIKIFYLFKLSKDRRRGFLHDCFSGRQCISEYFTGPLCPLNRAVCIDGIKTFI</sequence>
<protein>
    <submittedName>
        <fullName evidence="1">Uncharacterized protein</fullName>
    </submittedName>
</protein>
<reference evidence="1" key="1">
    <citation type="submission" date="2020-08" db="EMBL/GenBank/DDBJ databases">
        <title>Multicomponent nature underlies the extraordinary mechanical properties of spider dragline silk.</title>
        <authorList>
            <person name="Kono N."/>
            <person name="Nakamura H."/>
            <person name="Mori M."/>
            <person name="Yoshida Y."/>
            <person name="Ohtoshi R."/>
            <person name="Malay A.D."/>
            <person name="Moran D.A.P."/>
            <person name="Tomita M."/>
            <person name="Numata K."/>
            <person name="Arakawa K."/>
        </authorList>
    </citation>
    <scope>NUCLEOTIDE SEQUENCE</scope>
</reference>
<gene>
    <name evidence="1" type="ORF">NPIL_35331</name>
</gene>
<comment type="caution">
    <text evidence="1">The sequence shown here is derived from an EMBL/GenBank/DDBJ whole genome shotgun (WGS) entry which is preliminary data.</text>
</comment>